<accession>A0A1T2XL39</accession>
<dbReference type="RefSeq" id="WP_078497927.1">
    <property type="nucleotide sequence ID" value="NZ_MSZX01000002.1"/>
</dbReference>
<reference evidence="1 2" key="1">
    <citation type="submission" date="2017-01" db="EMBL/GenBank/DDBJ databases">
        <title>Genome analysis of Paenibacillus selenitrireducens ES3-24.</title>
        <authorList>
            <person name="Xu D."/>
            <person name="Yao R."/>
            <person name="Zheng S."/>
        </authorList>
    </citation>
    <scope>NUCLEOTIDE SEQUENCE [LARGE SCALE GENOMIC DNA]</scope>
    <source>
        <strain evidence="1 2">ES3-24</strain>
    </source>
</reference>
<organism evidence="1 2">
    <name type="scientific">Paenibacillus selenitireducens</name>
    <dbReference type="NCBI Taxonomy" id="1324314"/>
    <lineage>
        <taxon>Bacteria</taxon>
        <taxon>Bacillati</taxon>
        <taxon>Bacillota</taxon>
        <taxon>Bacilli</taxon>
        <taxon>Bacillales</taxon>
        <taxon>Paenibacillaceae</taxon>
        <taxon>Paenibacillus</taxon>
    </lineage>
</organism>
<dbReference type="AlphaFoldDB" id="A0A1T2XL39"/>
<name>A0A1T2XL39_9BACL</name>
<protein>
    <submittedName>
        <fullName evidence="1">Uncharacterized protein</fullName>
    </submittedName>
</protein>
<keyword evidence="2" id="KW-1185">Reference proteome</keyword>
<dbReference type="STRING" id="1324314.BVG16_07640"/>
<evidence type="ECO:0000313" key="2">
    <source>
        <dbReference type="Proteomes" id="UP000190188"/>
    </source>
</evidence>
<comment type="caution">
    <text evidence="1">The sequence shown here is derived from an EMBL/GenBank/DDBJ whole genome shotgun (WGS) entry which is preliminary data.</text>
</comment>
<proteinExistence type="predicted"/>
<evidence type="ECO:0000313" key="1">
    <source>
        <dbReference type="EMBL" id="OPA80584.1"/>
    </source>
</evidence>
<dbReference type="OrthoDB" id="2599037at2"/>
<dbReference type="Proteomes" id="UP000190188">
    <property type="component" value="Unassembled WGS sequence"/>
</dbReference>
<sequence length="123" mass="14632">MDELIGEIEKIVKSIDSNIERSKRMIDTPIMNDNSQYYRLMSLSISLEKWESVLNMIMKYRNSRCIPIEKKSEHFSKIIEVQIKGVPGFITRPTIYSMIEYIKQLEWKIDSLNGIWKERLTEN</sequence>
<gene>
    <name evidence="1" type="ORF">BVG16_07640</name>
</gene>
<dbReference type="EMBL" id="MSZX01000002">
    <property type="protein sequence ID" value="OPA80584.1"/>
    <property type="molecule type" value="Genomic_DNA"/>
</dbReference>